<dbReference type="Proteomes" id="UP000050761">
    <property type="component" value="Unassembled WGS sequence"/>
</dbReference>
<dbReference type="OrthoDB" id="5874442at2759"/>
<gene>
    <name evidence="1" type="ORF">HPBE_LOCUS14643</name>
</gene>
<reference evidence="1 2" key="1">
    <citation type="submission" date="2018-11" db="EMBL/GenBank/DDBJ databases">
        <authorList>
            <consortium name="Pathogen Informatics"/>
        </authorList>
    </citation>
    <scope>NUCLEOTIDE SEQUENCE [LARGE SCALE GENOMIC DNA]</scope>
</reference>
<reference evidence="3" key="2">
    <citation type="submission" date="2019-09" db="UniProtKB">
        <authorList>
            <consortium name="WormBaseParasite"/>
        </authorList>
    </citation>
    <scope>IDENTIFICATION</scope>
</reference>
<accession>A0A183G0L4</accession>
<protein>
    <submittedName>
        <fullName evidence="3">Chorismate--pyruvate lyase</fullName>
    </submittedName>
</protein>
<evidence type="ECO:0000313" key="2">
    <source>
        <dbReference type="Proteomes" id="UP000050761"/>
    </source>
</evidence>
<dbReference type="EMBL" id="UZAH01028462">
    <property type="protein sequence ID" value="VDP00321.1"/>
    <property type="molecule type" value="Genomic_DNA"/>
</dbReference>
<accession>A0A3P7ZKQ9</accession>
<dbReference type="WBParaSite" id="HPBE_0001464201-mRNA-1">
    <property type="protein sequence ID" value="HPBE_0001464201-mRNA-1"/>
    <property type="gene ID" value="HPBE_0001464201"/>
</dbReference>
<organism evidence="2 3">
    <name type="scientific">Heligmosomoides polygyrus</name>
    <name type="common">Parasitic roundworm</name>
    <dbReference type="NCBI Taxonomy" id="6339"/>
    <lineage>
        <taxon>Eukaryota</taxon>
        <taxon>Metazoa</taxon>
        <taxon>Ecdysozoa</taxon>
        <taxon>Nematoda</taxon>
        <taxon>Chromadorea</taxon>
        <taxon>Rhabditida</taxon>
        <taxon>Rhabditina</taxon>
        <taxon>Rhabditomorpha</taxon>
        <taxon>Strongyloidea</taxon>
        <taxon>Heligmosomidae</taxon>
        <taxon>Heligmosomoides</taxon>
    </lineage>
</organism>
<evidence type="ECO:0000313" key="3">
    <source>
        <dbReference type="WBParaSite" id="HPBE_0001464201-mRNA-1"/>
    </source>
</evidence>
<dbReference type="SUPFAM" id="SSF52058">
    <property type="entry name" value="L domain-like"/>
    <property type="match status" value="1"/>
</dbReference>
<keyword evidence="2" id="KW-1185">Reference proteome</keyword>
<evidence type="ECO:0000313" key="1">
    <source>
        <dbReference type="EMBL" id="VDP00321.1"/>
    </source>
</evidence>
<dbReference type="AlphaFoldDB" id="A0A183G0L4"/>
<sequence>MVRGNPKLSNKTITRLNELKTGARASKRNSIQAFGECFVPKPLTNLNDLIGCKSLHGDVVIKGETLRPPREPLRPFVLTGCVIVKRSKVENVDFLRNLEAIKEPAWLCKNVGTVFRMKRKYRESIFANVLFKSANSVTLQLMPDRTWV</sequence>
<proteinExistence type="predicted"/>
<name>A0A183G0L4_HELPZ</name>